<evidence type="ECO:0000256" key="2">
    <source>
        <dbReference type="PROSITE-ProRule" id="PRU00117"/>
    </source>
</evidence>
<protein>
    <recommendedName>
        <fullName evidence="4">K Homology domain-containing protein</fullName>
    </recommendedName>
</protein>
<dbReference type="SUPFAM" id="SSF54791">
    <property type="entry name" value="Eukaryotic type KH-domain (KH-domain type I)"/>
    <property type="match status" value="2"/>
</dbReference>
<evidence type="ECO:0000259" key="4">
    <source>
        <dbReference type="SMART" id="SM00322"/>
    </source>
</evidence>
<dbReference type="PROSITE" id="PS50084">
    <property type="entry name" value="KH_TYPE_1"/>
    <property type="match status" value="2"/>
</dbReference>
<organism evidence="5 6">
    <name type="scientific">Cymbomonas tetramitiformis</name>
    <dbReference type="NCBI Taxonomy" id="36881"/>
    <lineage>
        <taxon>Eukaryota</taxon>
        <taxon>Viridiplantae</taxon>
        <taxon>Chlorophyta</taxon>
        <taxon>Pyramimonadophyceae</taxon>
        <taxon>Pyramimonadales</taxon>
        <taxon>Pyramimonadaceae</taxon>
        <taxon>Cymbomonas</taxon>
    </lineage>
</organism>
<accession>A0AAE0BWT6</accession>
<keyword evidence="1" id="KW-0677">Repeat</keyword>
<dbReference type="Proteomes" id="UP001190700">
    <property type="component" value="Unassembled WGS sequence"/>
</dbReference>
<dbReference type="SMART" id="SM00322">
    <property type="entry name" value="KH"/>
    <property type="match status" value="2"/>
</dbReference>
<gene>
    <name evidence="5" type="ORF">CYMTET_46134</name>
</gene>
<dbReference type="Pfam" id="PF00013">
    <property type="entry name" value="KH_1"/>
    <property type="match status" value="2"/>
</dbReference>
<dbReference type="InterPro" id="IPR004087">
    <property type="entry name" value="KH_dom"/>
</dbReference>
<keyword evidence="6" id="KW-1185">Reference proteome</keyword>
<name>A0AAE0BWT6_9CHLO</name>
<dbReference type="InterPro" id="IPR036612">
    <property type="entry name" value="KH_dom_type_1_sf"/>
</dbReference>
<feature type="domain" description="K Homology" evidence="4">
    <location>
        <begin position="180"/>
        <end position="254"/>
    </location>
</feature>
<evidence type="ECO:0000256" key="1">
    <source>
        <dbReference type="ARBA" id="ARBA00022737"/>
    </source>
</evidence>
<sequence>MADASLSLSESVRSDDHAKFADFIISCKNGDSEGAVEFLRQVVLTIDPSGLKPALSRKKQRTDTPVKTDPTPASIITETALDLSYHVGDEVDAKPATTLLLIPNKTAVIAAVIGKSGSQISHIQKSSGAKVQVEKTENKSVEYVEVTITGTVSTNDTAQAMIMQKVVSAVQAKDMPAETTAYNNMLVVPNQAVRYLIGKGGSTIKELQSASGAHVQFEAEKGMKPGAAGRQVTIQASTELSKNRCTYLIIRKIAEDAKVDINWVPKKESRTMAPSLPSSSEQNPGLAGLDYNPFHGILPPQQNMLQNYLPQQQMSALSNK</sequence>
<dbReference type="AlphaFoldDB" id="A0AAE0BWT6"/>
<dbReference type="GO" id="GO:0003723">
    <property type="term" value="F:RNA binding"/>
    <property type="evidence" value="ECO:0007669"/>
    <property type="project" value="UniProtKB-UniRule"/>
</dbReference>
<dbReference type="EMBL" id="LGRX02032057">
    <property type="protein sequence ID" value="KAK3244247.1"/>
    <property type="molecule type" value="Genomic_DNA"/>
</dbReference>
<comment type="caution">
    <text evidence="5">The sequence shown here is derived from an EMBL/GenBank/DDBJ whole genome shotgun (WGS) entry which is preliminary data.</text>
</comment>
<reference evidence="5 6" key="1">
    <citation type="journal article" date="2015" name="Genome Biol. Evol.">
        <title>Comparative Genomics of a Bacterivorous Green Alga Reveals Evolutionary Causalities and Consequences of Phago-Mixotrophic Mode of Nutrition.</title>
        <authorList>
            <person name="Burns J.A."/>
            <person name="Paasch A."/>
            <person name="Narechania A."/>
            <person name="Kim E."/>
        </authorList>
    </citation>
    <scope>NUCLEOTIDE SEQUENCE [LARGE SCALE GENOMIC DNA]</scope>
    <source>
        <strain evidence="5 6">PLY_AMNH</strain>
    </source>
</reference>
<keyword evidence="2" id="KW-0694">RNA-binding</keyword>
<evidence type="ECO:0000256" key="3">
    <source>
        <dbReference type="SAM" id="MobiDB-lite"/>
    </source>
</evidence>
<evidence type="ECO:0000313" key="6">
    <source>
        <dbReference type="Proteomes" id="UP001190700"/>
    </source>
</evidence>
<dbReference type="Gene3D" id="3.30.1370.10">
    <property type="entry name" value="K Homology domain, type 1"/>
    <property type="match status" value="2"/>
</dbReference>
<feature type="region of interest" description="Disordered" evidence="3">
    <location>
        <begin position="269"/>
        <end position="293"/>
    </location>
</feature>
<dbReference type="InterPro" id="IPR004088">
    <property type="entry name" value="KH_dom_type_1"/>
</dbReference>
<proteinExistence type="predicted"/>
<dbReference type="PANTHER" id="PTHR10288">
    <property type="entry name" value="KH DOMAIN CONTAINING RNA BINDING PROTEIN"/>
    <property type="match status" value="1"/>
</dbReference>
<evidence type="ECO:0000313" key="5">
    <source>
        <dbReference type="EMBL" id="KAK3244247.1"/>
    </source>
</evidence>
<feature type="domain" description="K Homology" evidence="4">
    <location>
        <begin position="94"/>
        <end position="167"/>
    </location>
</feature>